<gene>
    <name evidence="1" type="ORF">RCOM_0597490</name>
</gene>
<keyword evidence="2" id="KW-1185">Reference proteome</keyword>
<reference evidence="2" key="1">
    <citation type="journal article" date="2010" name="Nat. Biotechnol.">
        <title>Draft genome sequence of the oilseed species Ricinus communis.</title>
        <authorList>
            <person name="Chan A.P."/>
            <person name="Crabtree J."/>
            <person name="Zhao Q."/>
            <person name="Lorenzi H."/>
            <person name="Orvis J."/>
            <person name="Puiu D."/>
            <person name="Melake-Berhan A."/>
            <person name="Jones K.M."/>
            <person name="Redman J."/>
            <person name="Chen G."/>
            <person name="Cahoon E.B."/>
            <person name="Gedil M."/>
            <person name="Stanke M."/>
            <person name="Haas B.J."/>
            <person name="Wortman J.R."/>
            <person name="Fraser-Liggett C.M."/>
            <person name="Ravel J."/>
            <person name="Rabinowicz P.D."/>
        </authorList>
    </citation>
    <scope>NUCLEOTIDE SEQUENCE [LARGE SCALE GENOMIC DNA]</scope>
    <source>
        <strain evidence="2">cv. Hale</strain>
    </source>
</reference>
<accession>B9SJ05</accession>
<name>B9SJ05_RICCO</name>
<proteinExistence type="predicted"/>
<evidence type="ECO:0000313" key="2">
    <source>
        <dbReference type="Proteomes" id="UP000008311"/>
    </source>
</evidence>
<dbReference type="AlphaFoldDB" id="B9SJ05"/>
<dbReference type="Proteomes" id="UP000008311">
    <property type="component" value="Unassembled WGS sequence"/>
</dbReference>
<organism evidence="1 2">
    <name type="scientific">Ricinus communis</name>
    <name type="common">Castor bean</name>
    <dbReference type="NCBI Taxonomy" id="3988"/>
    <lineage>
        <taxon>Eukaryota</taxon>
        <taxon>Viridiplantae</taxon>
        <taxon>Streptophyta</taxon>
        <taxon>Embryophyta</taxon>
        <taxon>Tracheophyta</taxon>
        <taxon>Spermatophyta</taxon>
        <taxon>Magnoliopsida</taxon>
        <taxon>eudicotyledons</taxon>
        <taxon>Gunneridae</taxon>
        <taxon>Pentapetalae</taxon>
        <taxon>rosids</taxon>
        <taxon>fabids</taxon>
        <taxon>Malpighiales</taxon>
        <taxon>Euphorbiaceae</taxon>
        <taxon>Acalyphoideae</taxon>
        <taxon>Acalypheae</taxon>
        <taxon>Ricinus</taxon>
    </lineage>
</organism>
<sequence length="68" mass="7425">MRSQRAPGRRCCGPCGSIHGSRVLAWAREVPLLRTSREHPRLAGACPAGCRCCAPCEGLRGSRNFFLK</sequence>
<protein>
    <submittedName>
        <fullName evidence="1">Uncharacterized protein</fullName>
    </submittedName>
</protein>
<dbReference type="InParanoid" id="B9SJ05"/>
<dbReference type="EMBL" id="EQ973978">
    <property type="protein sequence ID" value="EEF36398.1"/>
    <property type="molecule type" value="Genomic_DNA"/>
</dbReference>
<evidence type="ECO:0000313" key="1">
    <source>
        <dbReference type="EMBL" id="EEF36398.1"/>
    </source>
</evidence>